<accession>X0XAR4</accession>
<feature type="compositionally biased region" description="Low complexity" evidence="1">
    <location>
        <begin position="90"/>
        <end position="100"/>
    </location>
</feature>
<proteinExistence type="predicted"/>
<organism evidence="2">
    <name type="scientific">marine sediment metagenome</name>
    <dbReference type="NCBI Taxonomy" id="412755"/>
    <lineage>
        <taxon>unclassified sequences</taxon>
        <taxon>metagenomes</taxon>
        <taxon>ecological metagenomes</taxon>
    </lineage>
</organism>
<name>X0XAR4_9ZZZZ</name>
<evidence type="ECO:0000313" key="2">
    <source>
        <dbReference type="EMBL" id="GAG40175.1"/>
    </source>
</evidence>
<evidence type="ECO:0000256" key="1">
    <source>
        <dbReference type="SAM" id="MobiDB-lite"/>
    </source>
</evidence>
<reference evidence="2" key="1">
    <citation type="journal article" date="2014" name="Front. Microbiol.">
        <title>High frequency of phylogenetically diverse reductive dehalogenase-homologous genes in deep subseafloor sedimentary metagenomes.</title>
        <authorList>
            <person name="Kawai M."/>
            <person name="Futagami T."/>
            <person name="Toyoda A."/>
            <person name="Takaki Y."/>
            <person name="Nishi S."/>
            <person name="Hori S."/>
            <person name="Arai W."/>
            <person name="Tsubouchi T."/>
            <person name="Morono Y."/>
            <person name="Uchiyama I."/>
            <person name="Ito T."/>
            <person name="Fujiyama A."/>
            <person name="Inagaki F."/>
            <person name="Takami H."/>
        </authorList>
    </citation>
    <scope>NUCLEOTIDE SEQUENCE</scope>
    <source>
        <strain evidence="2">Expedition CK06-06</strain>
    </source>
</reference>
<feature type="non-terminal residue" evidence="2">
    <location>
        <position position="131"/>
    </location>
</feature>
<protein>
    <submittedName>
        <fullName evidence="2">Uncharacterized protein</fullName>
    </submittedName>
</protein>
<dbReference type="EMBL" id="BARS01044832">
    <property type="protein sequence ID" value="GAG40175.1"/>
    <property type="molecule type" value="Genomic_DNA"/>
</dbReference>
<dbReference type="AlphaFoldDB" id="X0XAR4"/>
<gene>
    <name evidence="2" type="ORF">S01H1_67661</name>
</gene>
<feature type="compositionally biased region" description="Basic and acidic residues" evidence="1">
    <location>
        <begin position="64"/>
        <end position="89"/>
    </location>
</feature>
<comment type="caution">
    <text evidence="2">The sequence shown here is derived from an EMBL/GenBank/DDBJ whole genome shotgun (WGS) entry which is preliminary data.</text>
</comment>
<sequence>MSDTINLTGFNLTSIFERAEQNNLQQTDQTDETARPGRRRGQLRAAFAQQRGRARPAFFVDLSQRARETARGRETRETEAAEEPERAAQAREAAPQGRGALRQQFQQAMQVFGRANQAVRAAAEGEDRRGV</sequence>
<feature type="region of interest" description="Disordered" evidence="1">
    <location>
        <begin position="21"/>
        <end position="101"/>
    </location>
</feature>
<feature type="compositionally biased region" description="Low complexity" evidence="1">
    <location>
        <begin position="43"/>
        <end position="59"/>
    </location>
</feature>